<dbReference type="InterPro" id="IPR001932">
    <property type="entry name" value="PPM-type_phosphatase-like_dom"/>
</dbReference>
<accession>A0AB34K596</accession>
<feature type="region of interest" description="Disordered" evidence="1">
    <location>
        <begin position="1"/>
        <end position="20"/>
    </location>
</feature>
<dbReference type="InterPro" id="IPR015655">
    <property type="entry name" value="PP2C"/>
</dbReference>
<feature type="compositionally biased region" description="Basic and acidic residues" evidence="1">
    <location>
        <begin position="9"/>
        <end position="20"/>
    </location>
</feature>
<feature type="domain" description="PPM-type phosphatase" evidence="2">
    <location>
        <begin position="26"/>
        <end position="383"/>
    </location>
</feature>
<dbReference type="GO" id="GO:0004722">
    <property type="term" value="F:protein serine/threonine phosphatase activity"/>
    <property type="evidence" value="ECO:0007669"/>
    <property type="project" value="InterPro"/>
</dbReference>
<evidence type="ECO:0000313" key="3">
    <source>
        <dbReference type="EMBL" id="KAL1528347.1"/>
    </source>
</evidence>
<dbReference type="PANTHER" id="PTHR47992">
    <property type="entry name" value="PROTEIN PHOSPHATASE"/>
    <property type="match status" value="1"/>
</dbReference>
<gene>
    <name evidence="3" type="ORF">AB1Y20_009701</name>
</gene>
<dbReference type="SMART" id="SM00332">
    <property type="entry name" value="PP2Cc"/>
    <property type="match status" value="1"/>
</dbReference>
<comment type="caution">
    <text evidence="3">The sequence shown here is derived from an EMBL/GenBank/DDBJ whole genome shotgun (WGS) entry which is preliminary data.</text>
</comment>
<dbReference type="Proteomes" id="UP001515480">
    <property type="component" value="Unassembled WGS sequence"/>
</dbReference>
<reference evidence="3 4" key="1">
    <citation type="journal article" date="2024" name="Science">
        <title>Giant polyketide synthase enzymes in the biosynthesis of giant marine polyether toxins.</title>
        <authorList>
            <person name="Fallon T.R."/>
            <person name="Shende V.V."/>
            <person name="Wierzbicki I.H."/>
            <person name="Pendleton A.L."/>
            <person name="Watervoot N.F."/>
            <person name="Auber R.P."/>
            <person name="Gonzalez D.J."/>
            <person name="Wisecaver J.H."/>
            <person name="Moore B.S."/>
        </authorList>
    </citation>
    <scope>NUCLEOTIDE SEQUENCE [LARGE SCALE GENOMIC DNA]</scope>
    <source>
        <strain evidence="3 4">12B1</strain>
    </source>
</reference>
<dbReference type="InterPro" id="IPR036457">
    <property type="entry name" value="PPM-type-like_dom_sf"/>
</dbReference>
<name>A0AB34K596_PRYPA</name>
<dbReference type="Pfam" id="PF00481">
    <property type="entry name" value="PP2C"/>
    <property type="match status" value="2"/>
</dbReference>
<keyword evidence="4" id="KW-1185">Reference proteome</keyword>
<dbReference type="SUPFAM" id="SSF81606">
    <property type="entry name" value="PP2C-like"/>
    <property type="match status" value="1"/>
</dbReference>
<protein>
    <recommendedName>
        <fullName evidence="2">PPM-type phosphatase domain-containing protein</fullName>
    </recommendedName>
</protein>
<evidence type="ECO:0000256" key="1">
    <source>
        <dbReference type="SAM" id="MobiDB-lite"/>
    </source>
</evidence>
<dbReference type="PROSITE" id="PS51746">
    <property type="entry name" value="PPM_2"/>
    <property type="match status" value="1"/>
</dbReference>
<evidence type="ECO:0000259" key="2">
    <source>
        <dbReference type="PROSITE" id="PS51746"/>
    </source>
</evidence>
<organism evidence="3 4">
    <name type="scientific">Prymnesium parvum</name>
    <name type="common">Toxic golden alga</name>
    <dbReference type="NCBI Taxonomy" id="97485"/>
    <lineage>
        <taxon>Eukaryota</taxon>
        <taxon>Haptista</taxon>
        <taxon>Haptophyta</taxon>
        <taxon>Prymnesiophyceae</taxon>
        <taxon>Prymnesiales</taxon>
        <taxon>Prymnesiaceae</taxon>
        <taxon>Prymnesium</taxon>
    </lineage>
</organism>
<dbReference type="EMBL" id="JBGBPQ010000002">
    <property type="protein sequence ID" value="KAL1528347.1"/>
    <property type="molecule type" value="Genomic_DNA"/>
</dbReference>
<dbReference type="AlphaFoldDB" id="A0AB34K596"/>
<proteinExistence type="predicted"/>
<evidence type="ECO:0000313" key="4">
    <source>
        <dbReference type="Proteomes" id="UP001515480"/>
    </source>
</evidence>
<dbReference type="Gene3D" id="3.60.40.10">
    <property type="entry name" value="PPM-type phosphatase domain"/>
    <property type="match status" value="1"/>
</dbReference>
<sequence length="400" mass="44069">MGAEEEDLRPETAKRTYREEESADKTVAFCKAVRLAKKGEDYATELLQPRHSAFAVFDGHSGRSFARAASDALCQRLLADGPPFTREKIVDAFWTLDAEVGMQRGEKSGSTAQVLLVERREGEGGPSMLGTVAWCGDSSLVVTDMRTGSVVFSTTSHTAGPDHQGVDGGTEAKELLVDLVRVREQVEKTRGADANRHKMTEEDIRSALTELGSDAPAWDDERVSLAIRAYARARLIARTHRDPPNSEVSFEAARKRAYVRQREYEHDQNQVWVVSTATTRADPTYNDLQMTRSLGDWKASDMVLPHPEIHTFEVPHGAHMRVVLASDGLWDVCKFAKAASIAAKSSSVKQCASKLIQIAEDDYLSFREHKFMDDDTTVIVVDLVPSGDPVNPQGGCCTLS</sequence>